<gene>
    <name evidence="2" type="ORF">BDZ83DRAFT_232127</name>
</gene>
<comment type="caution">
    <text evidence="2">The sequence shown here is derived from an EMBL/GenBank/DDBJ whole genome shotgun (WGS) entry which is preliminary data.</text>
</comment>
<name>A0AAD8UQC9_GLOAC</name>
<evidence type="ECO:0000313" key="3">
    <source>
        <dbReference type="Proteomes" id="UP001244207"/>
    </source>
</evidence>
<dbReference type="GeneID" id="85385713"/>
<feature type="compositionally biased region" description="Basic and acidic residues" evidence="1">
    <location>
        <begin position="44"/>
        <end position="59"/>
    </location>
</feature>
<feature type="compositionally biased region" description="Polar residues" evidence="1">
    <location>
        <begin position="26"/>
        <end position="35"/>
    </location>
</feature>
<feature type="region of interest" description="Disordered" evidence="1">
    <location>
        <begin position="26"/>
        <end position="80"/>
    </location>
</feature>
<keyword evidence="3" id="KW-1185">Reference proteome</keyword>
<reference evidence="2" key="1">
    <citation type="submission" date="2021-12" db="EMBL/GenBank/DDBJ databases">
        <title>Comparative genomics, transcriptomics and evolutionary studies reveal genomic signatures of adaptation to plant cell wall in hemibiotrophic fungi.</title>
        <authorList>
            <consortium name="DOE Joint Genome Institute"/>
            <person name="Baroncelli R."/>
            <person name="Diaz J.F."/>
            <person name="Benocci T."/>
            <person name="Peng M."/>
            <person name="Battaglia E."/>
            <person name="Haridas S."/>
            <person name="Andreopoulos W."/>
            <person name="Labutti K."/>
            <person name="Pangilinan J."/>
            <person name="Floch G.L."/>
            <person name="Makela M.R."/>
            <person name="Henrissat B."/>
            <person name="Grigoriev I.V."/>
            <person name="Crouch J.A."/>
            <person name="De Vries R.P."/>
            <person name="Sukno S.A."/>
            <person name="Thon M.R."/>
        </authorList>
    </citation>
    <scope>NUCLEOTIDE SEQUENCE</scope>
    <source>
        <strain evidence="2">CBS 112980</strain>
    </source>
</reference>
<evidence type="ECO:0000256" key="1">
    <source>
        <dbReference type="SAM" id="MobiDB-lite"/>
    </source>
</evidence>
<protein>
    <submittedName>
        <fullName evidence="2">Uncharacterized protein</fullName>
    </submittedName>
</protein>
<organism evidence="2 3">
    <name type="scientific">Glomerella acutata</name>
    <name type="common">Colletotrichum acutatum</name>
    <dbReference type="NCBI Taxonomy" id="27357"/>
    <lineage>
        <taxon>Eukaryota</taxon>
        <taxon>Fungi</taxon>
        <taxon>Dikarya</taxon>
        <taxon>Ascomycota</taxon>
        <taxon>Pezizomycotina</taxon>
        <taxon>Sordariomycetes</taxon>
        <taxon>Hypocreomycetidae</taxon>
        <taxon>Glomerellales</taxon>
        <taxon>Glomerellaceae</taxon>
        <taxon>Colletotrichum</taxon>
        <taxon>Colletotrichum acutatum species complex</taxon>
    </lineage>
</organism>
<dbReference type="AlphaFoldDB" id="A0AAD8UQC9"/>
<evidence type="ECO:0000313" key="2">
    <source>
        <dbReference type="EMBL" id="KAK1726937.1"/>
    </source>
</evidence>
<dbReference type="RefSeq" id="XP_060366992.1">
    <property type="nucleotide sequence ID" value="XM_060501814.1"/>
</dbReference>
<dbReference type="Proteomes" id="UP001244207">
    <property type="component" value="Unassembled WGS sequence"/>
</dbReference>
<proteinExistence type="predicted"/>
<accession>A0AAD8UQC9</accession>
<dbReference type="EMBL" id="JAHMHS010000028">
    <property type="protein sequence ID" value="KAK1726937.1"/>
    <property type="molecule type" value="Genomic_DNA"/>
</dbReference>
<sequence>MCRSASDANHCERLEYGYPRQRIQQLIGTDTSSPYPSEKRPRRMGQDIRPMRGSVEADGRPQACSRQGQGHAGRRERRPLSHPVTLTRRVCHVSMSARKSYCQSYEQSGSPRYGWTPESAEPSVGVWSMVLPIVRTRDRLSRPRVCPVCQCGPRCPSIVVCFYVGPKTFRGRFGPSTRRRDSSSLLSLMWKSFGRGKRGDKVRRG</sequence>